<dbReference type="PANTHER" id="PTHR43182">
    <property type="entry name" value="COBALT-PRECORRIN-6B C(15)-METHYLTRANSFERASE (DECARBOXYLATING)"/>
    <property type="match status" value="1"/>
</dbReference>
<accession>A0A4R3K3N4</accession>
<dbReference type="SUPFAM" id="SSF53335">
    <property type="entry name" value="S-adenosyl-L-methionine-dependent methyltransferases"/>
    <property type="match status" value="1"/>
</dbReference>
<dbReference type="Pfam" id="PF13847">
    <property type="entry name" value="Methyltransf_31"/>
    <property type="match status" value="1"/>
</dbReference>
<keyword evidence="3 7" id="KW-0489">Methyltransferase</keyword>
<dbReference type="InterPro" id="IPR025714">
    <property type="entry name" value="Methyltranfer_dom"/>
</dbReference>
<feature type="domain" description="Methyltransferase" evidence="6">
    <location>
        <begin position="36"/>
        <end position="158"/>
    </location>
</feature>
<evidence type="ECO:0000256" key="5">
    <source>
        <dbReference type="ARBA" id="ARBA00022691"/>
    </source>
</evidence>
<keyword evidence="2" id="KW-0169">Cobalamin biosynthesis</keyword>
<organism evidence="7 8">
    <name type="scientific">Pectinatus cerevisiiphilus</name>
    <dbReference type="NCBI Taxonomy" id="86956"/>
    <lineage>
        <taxon>Bacteria</taxon>
        <taxon>Bacillati</taxon>
        <taxon>Bacillota</taxon>
        <taxon>Negativicutes</taxon>
        <taxon>Selenomonadales</taxon>
        <taxon>Selenomonadaceae</taxon>
        <taxon>Pectinatus</taxon>
    </lineage>
</organism>
<evidence type="ECO:0000313" key="7">
    <source>
        <dbReference type="EMBL" id="TCS77267.1"/>
    </source>
</evidence>
<evidence type="ECO:0000256" key="4">
    <source>
        <dbReference type="ARBA" id="ARBA00022679"/>
    </source>
</evidence>
<dbReference type="AlphaFoldDB" id="A0A4R3K3N4"/>
<sequence length="193" mass="21148">MMHIPGIKDELFIRGNVPMTKEEIRIITLCKAEINESSIVLDIGAGTGSLSIEAALMAEKGHVYAVEKNPEAVSLIKQNAQKFNVDKNISIIKGTAPDALNDINDYDVVFIGGSGGNLPEILDVITAHINPGGRIVANAITLQTATMVLEYMKQNDMYEYEAVLIQSSRLKRAGDYDMMMGMNPVYIITCRVK</sequence>
<dbReference type="NCBIfam" id="TIGR02469">
    <property type="entry name" value="CbiT"/>
    <property type="match status" value="1"/>
</dbReference>
<dbReference type="GO" id="GO:0008276">
    <property type="term" value="F:protein methyltransferase activity"/>
    <property type="evidence" value="ECO:0007669"/>
    <property type="project" value="InterPro"/>
</dbReference>
<dbReference type="Proteomes" id="UP000295188">
    <property type="component" value="Unassembled WGS sequence"/>
</dbReference>
<dbReference type="Gene3D" id="3.40.50.150">
    <property type="entry name" value="Vaccinia Virus protein VP39"/>
    <property type="match status" value="1"/>
</dbReference>
<dbReference type="InterPro" id="IPR014008">
    <property type="entry name" value="Cbl_synth_MTase_CbiT"/>
</dbReference>
<comment type="pathway">
    <text evidence="1">Cofactor biosynthesis; adenosylcobalamin biosynthesis.</text>
</comment>
<dbReference type="CDD" id="cd02440">
    <property type="entry name" value="AdoMet_MTases"/>
    <property type="match status" value="1"/>
</dbReference>
<dbReference type="UniPathway" id="UPA00148"/>
<evidence type="ECO:0000256" key="3">
    <source>
        <dbReference type="ARBA" id="ARBA00022603"/>
    </source>
</evidence>
<proteinExistence type="predicted"/>
<evidence type="ECO:0000259" key="6">
    <source>
        <dbReference type="Pfam" id="PF13847"/>
    </source>
</evidence>
<keyword evidence="4 7" id="KW-0808">Transferase</keyword>
<evidence type="ECO:0000313" key="8">
    <source>
        <dbReference type="Proteomes" id="UP000295188"/>
    </source>
</evidence>
<dbReference type="RefSeq" id="WP_414153140.1">
    <property type="nucleotide sequence ID" value="NZ_SMAA01000017.1"/>
</dbReference>
<reference evidence="7 8" key="1">
    <citation type="submission" date="2019-03" db="EMBL/GenBank/DDBJ databases">
        <title>Genomic Encyclopedia of Type Strains, Phase IV (KMG-IV): sequencing the most valuable type-strain genomes for metagenomic binning, comparative biology and taxonomic classification.</title>
        <authorList>
            <person name="Goeker M."/>
        </authorList>
    </citation>
    <scope>NUCLEOTIDE SEQUENCE [LARGE SCALE GENOMIC DNA]</scope>
    <source>
        <strain evidence="7 8">DSM 20467</strain>
    </source>
</reference>
<evidence type="ECO:0000256" key="2">
    <source>
        <dbReference type="ARBA" id="ARBA00022573"/>
    </source>
</evidence>
<name>A0A4R3K3N4_9FIRM</name>
<dbReference type="InterPro" id="IPR029063">
    <property type="entry name" value="SAM-dependent_MTases_sf"/>
</dbReference>
<comment type="caution">
    <text evidence="7">The sequence shown here is derived from an EMBL/GenBank/DDBJ whole genome shotgun (WGS) entry which is preliminary data.</text>
</comment>
<dbReference type="GO" id="GO:0032259">
    <property type="term" value="P:methylation"/>
    <property type="evidence" value="ECO:0007669"/>
    <property type="project" value="UniProtKB-KW"/>
</dbReference>
<dbReference type="InterPro" id="IPR050714">
    <property type="entry name" value="Cobalamin_biosynth_MTase"/>
</dbReference>
<evidence type="ECO:0000256" key="1">
    <source>
        <dbReference type="ARBA" id="ARBA00004953"/>
    </source>
</evidence>
<dbReference type="PANTHER" id="PTHR43182:SF1">
    <property type="entry name" value="COBALT-PRECORRIN-7 C(5)-METHYLTRANSFERASE"/>
    <property type="match status" value="1"/>
</dbReference>
<dbReference type="EMBL" id="SMAA01000017">
    <property type="protein sequence ID" value="TCS77267.1"/>
    <property type="molecule type" value="Genomic_DNA"/>
</dbReference>
<keyword evidence="5" id="KW-0949">S-adenosyl-L-methionine</keyword>
<protein>
    <submittedName>
        <fullName evidence="7">Cobalt-precorrin 7 C15-methyltransferase</fullName>
    </submittedName>
</protein>
<dbReference type="GO" id="GO:0009236">
    <property type="term" value="P:cobalamin biosynthetic process"/>
    <property type="evidence" value="ECO:0007669"/>
    <property type="project" value="UniProtKB-UniPathway"/>
</dbReference>
<keyword evidence="8" id="KW-1185">Reference proteome</keyword>
<gene>
    <name evidence="7" type="ORF">EDC37_11740</name>
</gene>